<gene>
    <name evidence="14" type="ORF">GA0070620_2848</name>
</gene>
<comment type="catalytic activity">
    <reaction evidence="12">
        <text>K(+)(in) = K(+)(out)</text>
        <dbReference type="Rhea" id="RHEA:29463"/>
        <dbReference type="ChEBI" id="CHEBI:29103"/>
    </reaction>
</comment>
<dbReference type="InterPro" id="IPR010617">
    <property type="entry name" value="TMEM175-like"/>
</dbReference>
<evidence type="ECO:0000256" key="3">
    <source>
        <dbReference type="ARBA" id="ARBA00022448"/>
    </source>
</evidence>
<evidence type="ECO:0000256" key="9">
    <source>
        <dbReference type="ARBA" id="ARBA00023065"/>
    </source>
</evidence>
<sequence length="223" mass="25288">MTEGDDESRYRYGRDREMARDASRVEAFSDAVFAIVLTLMSVDLLQLGPAREDGSGLPGALWHEWPAYLAYIITFAIVGQVWLTHHNMWRYVIRVDQVLLVFNLVLLLFVAIIPFTADLLADNLRGDPFDQRLTAALYVGAVLGEALVFNLSWWWARRRRLLHPDLDPRLARAVARRFLLGPVLYVIAFAFVFVNPLLSLCLYLVLVGVYLIRGPGDLPSSAR</sequence>
<accession>A0A1C3N439</accession>
<keyword evidence="11" id="KW-0407">Ion channel</keyword>
<keyword evidence="6" id="KW-0631">Potassium channel</keyword>
<evidence type="ECO:0000256" key="13">
    <source>
        <dbReference type="SAM" id="Phobius"/>
    </source>
</evidence>
<organism evidence="14 15">
    <name type="scientific">Micromonospora krabiensis</name>
    <dbReference type="NCBI Taxonomy" id="307121"/>
    <lineage>
        <taxon>Bacteria</taxon>
        <taxon>Bacillati</taxon>
        <taxon>Actinomycetota</taxon>
        <taxon>Actinomycetes</taxon>
        <taxon>Micromonosporales</taxon>
        <taxon>Micromonosporaceae</taxon>
        <taxon>Micromonospora</taxon>
    </lineage>
</organism>
<evidence type="ECO:0000256" key="11">
    <source>
        <dbReference type="ARBA" id="ARBA00023303"/>
    </source>
</evidence>
<keyword evidence="4" id="KW-0633">Potassium transport</keyword>
<dbReference type="PATRIC" id="fig|307121.4.peg.2917"/>
<protein>
    <submittedName>
        <fullName evidence="14">Uncharacterized membrane protein</fullName>
    </submittedName>
</protein>
<dbReference type="STRING" id="307121.GA0070620_2848"/>
<dbReference type="Proteomes" id="UP000199393">
    <property type="component" value="Chromosome I"/>
</dbReference>
<evidence type="ECO:0000313" key="15">
    <source>
        <dbReference type="Proteomes" id="UP000199393"/>
    </source>
</evidence>
<name>A0A1C3N439_9ACTN</name>
<evidence type="ECO:0000313" key="14">
    <source>
        <dbReference type="EMBL" id="SBV27338.1"/>
    </source>
</evidence>
<keyword evidence="9" id="KW-0406">Ion transport</keyword>
<proteinExistence type="inferred from homology"/>
<comment type="subcellular location">
    <subcellularLocation>
        <location evidence="1">Membrane</location>
        <topology evidence="1">Multi-pass membrane protein</topology>
    </subcellularLocation>
</comment>
<keyword evidence="10 13" id="KW-0472">Membrane</keyword>
<feature type="transmembrane region" description="Helical" evidence="13">
    <location>
        <begin position="65"/>
        <end position="83"/>
    </location>
</feature>
<dbReference type="Pfam" id="PF06736">
    <property type="entry name" value="TMEM175"/>
    <property type="match status" value="1"/>
</dbReference>
<evidence type="ECO:0000256" key="5">
    <source>
        <dbReference type="ARBA" id="ARBA00022692"/>
    </source>
</evidence>
<keyword evidence="8 13" id="KW-1133">Transmembrane helix</keyword>
<evidence type="ECO:0000256" key="8">
    <source>
        <dbReference type="ARBA" id="ARBA00022989"/>
    </source>
</evidence>
<evidence type="ECO:0000256" key="1">
    <source>
        <dbReference type="ARBA" id="ARBA00004141"/>
    </source>
</evidence>
<keyword evidence="5 13" id="KW-0812">Transmembrane</keyword>
<evidence type="ECO:0000256" key="7">
    <source>
        <dbReference type="ARBA" id="ARBA00022958"/>
    </source>
</evidence>
<evidence type="ECO:0000256" key="12">
    <source>
        <dbReference type="ARBA" id="ARBA00034430"/>
    </source>
</evidence>
<dbReference type="EMBL" id="LT598496">
    <property type="protein sequence ID" value="SBV27338.1"/>
    <property type="molecule type" value="Genomic_DNA"/>
</dbReference>
<dbReference type="GO" id="GO:0015252">
    <property type="term" value="F:proton channel activity"/>
    <property type="evidence" value="ECO:0007669"/>
    <property type="project" value="InterPro"/>
</dbReference>
<dbReference type="PANTHER" id="PTHR31462:SF5">
    <property type="entry name" value="ENDOSOMAL_LYSOSOMAL PROTON CHANNEL TMEM175"/>
    <property type="match status" value="1"/>
</dbReference>
<keyword evidence="7" id="KW-0630">Potassium</keyword>
<evidence type="ECO:0000256" key="10">
    <source>
        <dbReference type="ARBA" id="ARBA00023136"/>
    </source>
</evidence>
<feature type="transmembrane region" description="Helical" evidence="13">
    <location>
        <begin position="27"/>
        <end position="45"/>
    </location>
</feature>
<dbReference type="GO" id="GO:0016020">
    <property type="term" value="C:membrane"/>
    <property type="evidence" value="ECO:0007669"/>
    <property type="project" value="UniProtKB-SubCell"/>
</dbReference>
<comment type="similarity">
    <text evidence="2">Belongs to the TMEM175 family.</text>
</comment>
<evidence type="ECO:0000256" key="6">
    <source>
        <dbReference type="ARBA" id="ARBA00022826"/>
    </source>
</evidence>
<dbReference type="GO" id="GO:0005267">
    <property type="term" value="F:potassium channel activity"/>
    <property type="evidence" value="ECO:0007669"/>
    <property type="project" value="UniProtKB-KW"/>
</dbReference>
<feature type="transmembrane region" description="Helical" evidence="13">
    <location>
        <begin position="95"/>
        <end position="115"/>
    </location>
</feature>
<evidence type="ECO:0000256" key="4">
    <source>
        <dbReference type="ARBA" id="ARBA00022538"/>
    </source>
</evidence>
<dbReference type="PANTHER" id="PTHR31462">
    <property type="entry name" value="ENDOSOMAL/LYSOSOMAL POTASSIUM CHANNEL TMEM175"/>
    <property type="match status" value="1"/>
</dbReference>
<reference evidence="15" key="1">
    <citation type="submission" date="2016-06" db="EMBL/GenBank/DDBJ databases">
        <authorList>
            <person name="Varghese N."/>
        </authorList>
    </citation>
    <scope>NUCLEOTIDE SEQUENCE [LARGE SCALE GENOMIC DNA]</scope>
    <source>
        <strain evidence="15">DSM 45344</strain>
    </source>
</reference>
<feature type="transmembrane region" description="Helical" evidence="13">
    <location>
        <begin position="135"/>
        <end position="156"/>
    </location>
</feature>
<dbReference type="AlphaFoldDB" id="A0A1C3N439"/>
<keyword evidence="3" id="KW-0813">Transport</keyword>
<feature type="transmembrane region" description="Helical" evidence="13">
    <location>
        <begin position="179"/>
        <end position="212"/>
    </location>
</feature>
<evidence type="ECO:0000256" key="2">
    <source>
        <dbReference type="ARBA" id="ARBA00006920"/>
    </source>
</evidence>
<keyword evidence="15" id="KW-1185">Reference proteome</keyword>